<evidence type="ECO:0000259" key="3">
    <source>
        <dbReference type="Pfam" id="PF00588"/>
    </source>
</evidence>
<dbReference type="GO" id="GO:0032259">
    <property type="term" value="P:methylation"/>
    <property type="evidence" value="ECO:0007669"/>
    <property type="project" value="UniProtKB-KW"/>
</dbReference>
<gene>
    <name evidence="5" type="ORF">APUTEX25_005067</name>
    <name evidence="4" type="ORF">F751_4994</name>
</gene>
<evidence type="ECO:0000313" key="5">
    <source>
        <dbReference type="EMBL" id="RMZ52314.1"/>
    </source>
</evidence>
<feature type="domain" description="tRNA/rRNA methyltransferase SpoU type" evidence="3">
    <location>
        <begin position="80"/>
        <end position="234"/>
    </location>
</feature>
<dbReference type="OrthoDB" id="270651at2759"/>
<dbReference type="Proteomes" id="UP000279271">
    <property type="component" value="Unassembled WGS sequence"/>
</dbReference>
<dbReference type="AlphaFoldDB" id="A0A087SEJ8"/>
<dbReference type="STRING" id="3075.A0A087SEJ8"/>
<dbReference type="InterPro" id="IPR029026">
    <property type="entry name" value="tRNA_m1G_MTases_N"/>
</dbReference>
<dbReference type="RefSeq" id="XP_011397039.1">
    <property type="nucleotide sequence ID" value="XM_011398737.1"/>
</dbReference>
<dbReference type="Pfam" id="PF00588">
    <property type="entry name" value="SpoU_methylase"/>
    <property type="match status" value="1"/>
</dbReference>
<evidence type="ECO:0000313" key="7">
    <source>
        <dbReference type="Proteomes" id="UP000279271"/>
    </source>
</evidence>
<evidence type="ECO:0000313" key="4">
    <source>
        <dbReference type="EMBL" id="KFM24152.1"/>
    </source>
</evidence>
<evidence type="ECO:0000256" key="1">
    <source>
        <dbReference type="ARBA" id="ARBA00022603"/>
    </source>
</evidence>
<reference evidence="7" key="2">
    <citation type="journal article" date="2018" name="Algal Res.">
        <title>Characterization of plant carbon substrate utilization by Auxenochlorella protothecoides.</title>
        <authorList>
            <person name="Vogler B.W."/>
            <person name="Starkenburg S.R."/>
            <person name="Sudasinghe N."/>
            <person name="Schambach J.Y."/>
            <person name="Rollin J.A."/>
            <person name="Pattathil S."/>
            <person name="Barry A.N."/>
        </authorList>
    </citation>
    <scope>NUCLEOTIDE SEQUENCE [LARGE SCALE GENOMIC DNA]</scope>
    <source>
        <strain evidence="7">UTEX 25</strain>
    </source>
</reference>
<dbReference type="eggNOG" id="KOG2506">
    <property type="taxonomic scope" value="Eukaryota"/>
</dbReference>
<dbReference type="PANTHER" id="PTHR43191">
    <property type="entry name" value="RRNA METHYLTRANSFERASE 3"/>
    <property type="match status" value="1"/>
</dbReference>
<dbReference type="GeneID" id="23616385"/>
<protein>
    <submittedName>
        <fullName evidence="4">Putative tRNA/rRNA methyltransferase YsgA</fullName>
    </submittedName>
</protein>
<dbReference type="InterPro" id="IPR029028">
    <property type="entry name" value="Alpha/beta_knot_MTases"/>
</dbReference>
<sequence length="251" mass="25631">MLLVSRTLVLDLAPHVHTSNLFALSPEDVPEGTPHSNLTLVTPPVMRKLTGLQSVGPGTLAAEVLRNVYSHDLASCGPRQLVLDGVQDPGNMGTLLRTALALGWTDVALLPGCCDPGNDKCLRASQGASLRLRLVATEDVELAASWKATGRMAFAAMVPEGTAVGRGGGAGKKGRALPSLDVADGYPGGVALVLGAEGRGLSASLARACLHLSVPMVPGSVQSLNVAVAGAILMAACSGAWPHLGEPQDGR</sequence>
<reference evidence="4 6" key="1">
    <citation type="journal article" date="2014" name="BMC Genomics">
        <title>Oil accumulation mechanisms of the oleaginous microalga Chlorella protothecoides revealed through its genome, transcriptomes, and proteomes.</title>
        <authorList>
            <person name="Gao C."/>
            <person name="Wang Y."/>
            <person name="Shen Y."/>
            <person name="Yan D."/>
            <person name="He X."/>
            <person name="Dai J."/>
            <person name="Wu Q."/>
        </authorList>
    </citation>
    <scope>NUCLEOTIDE SEQUENCE [LARGE SCALE GENOMIC DNA]</scope>
    <source>
        <strain evidence="4 6">0710</strain>
    </source>
</reference>
<dbReference type="GO" id="GO:0006396">
    <property type="term" value="P:RNA processing"/>
    <property type="evidence" value="ECO:0007669"/>
    <property type="project" value="InterPro"/>
</dbReference>
<dbReference type="KEGG" id="apro:F751_4994"/>
<dbReference type="CDD" id="cd18095">
    <property type="entry name" value="SpoU-like_rRNA-MTase"/>
    <property type="match status" value="1"/>
</dbReference>
<dbReference type="InterPro" id="IPR001537">
    <property type="entry name" value="SpoU_MeTrfase"/>
</dbReference>
<reference evidence="5" key="4">
    <citation type="submission" date="2018-11" db="EMBL/GenBank/DDBJ databases">
        <title>Characterization of plant carbon substrate utilization by Auxenochlorella protothecoides.</title>
        <authorList>
            <person name="Vogler B.W."/>
            <person name="Starkenburg S.R."/>
            <person name="Sudasinghe N."/>
            <person name="Schambach J.Y."/>
            <person name="Rollin J.A."/>
            <person name="Pattathil S."/>
            <person name="Barry A.N."/>
        </authorList>
    </citation>
    <scope>NUCLEOTIDE SEQUENCE [LARGE SCALE GENOMIC DNA]</scope>
    <source>
        <strain evidence="5">UTEX 25</strain>
    </source>
</reference>
<keyword evidence="1 4" id="KW-0489">Methyltransferase</keyword>
<dbReference type="Gene3D" id="3.40.1280.10">
    <property type="match status" value="1"/>
</dbReference>
<keyword evidence="2 4" id="KW-0808">Transferase</keyword>
<dbReference type="EMBL" id="KL662106">
    <property type="protein sequence ID" value="KFM24152.1"/>
    <property type="molecule type" value="Genomic_DNA"/>
</dbReference>
<evidence type="ECO:0000256" key="2">
    <source>
        <dbReference type="ARBA" id="ARBA00022679"/>
    </source>
</evidence>
<dbReference type="GO" id="GO:0008173">
    <property type="term" value="F:RNA methyltransferase activity"/>
    <property type="evidence" value="ECO:0007669"/>
    <property type="project" value="InterPro"/>
</dbReference>
<evidence type="ECO:0000313" key="6">
    <source>
        <dbReference type="Proteomes" id="UP000028924"/>
    </source>
</evidence>
<dbReference type="SUPFAM" id="SSF75217">
    <property type="entry name" value="alpha/beta knot"/>
    <property type="match status" value="1"/>
</dbReference>
<dbReference type="EMBL" id="QOKY01000209">
    <property type="protein sequence ID" value="RMZ52314.1"/>
    <property type="molecule type" value="Genomic_DNA"/>
</dbReference>
<dbReference type="GO" id="GO:0003723">
    <property type="term" value="F:RNA binding"/>
    <property type="evidence" value="ECO:0007669"/>
    <property type="project" value="InterPro"/>
</dbReference>
<accession>A0A087SEJ8</accession>
<organism evidence="4 6">
    <name type="scientific">Auxenochlorella protothecoides</name>
    <name type="common">Green microalga</name>
    <name type="synonym">Chlorella protothecoides</name>
    <dbReference type="NCBI Taxonomy" id="3075"/>
    <lineage>
        <taxon>Eukaryota</taxon>
        <taxon>Viridiplantae</taxon>
        <taxon>Chlorophyta</taxon>
        <taxon>core chlorophytes</taxon>
        <taxon>Trebouxiophyceae</taxon>
        <taxon>Chlorellales</taxon>
        <taxon>Chlorellaceae</taxon>
        <taxon>Auxenochlorella</taxon>
    </lineage>
</organism>
<dbReference type="PANTHER" id="PTHR43191:SF2">
    <property type="entry name" value="RRNA METHYLTRANSFERASE 3, MITOCHONDRIAL"/>
    <property type="match status" value="1"/>
</dbReference>
<keyword evidence="6" id="KW-1185">Reference proteome</keyword>
<reference evidence="5" key="3">
    <citation type="submission" date="2018-10" db="EMBL/GenBank/DDBJ databases">
        <authorList>
            <person name="Hovde B."/>
            <person name="Zhang X."/>
        </authorList>
    </citation>
    <scope>NUCLEOTIDE SEQUENCE [LARGE SCALE GENOMIC DNA]</scope>
    <source>
        <strain evidence="5">UTEX 25</strain>
    </source>
</reference>
<dbReference type="InterPro" id="IPR051259">
    <property type="entry name" value="rRNA_Methyltransferase"/>
</dbReference>
<dbReference type="Proteomes" id="UP000028924">
    <property type="component" value="Unassembled WGS sequence"/>
</dbReference>
<proteinExistence type="predicted"/>
<name>A0A087SEJ8_AUXPR</name>